<comment type="caution">
    <text evidence="2">The sequence shown here is derived from an EMBL/GenBank/DDBJ whole genome shotgun (WGS) entry which is preliminary data.</text>
</comment>
<dbReference type="AlphaFoldDB" id="A0A4Y3RII1"/>
<reference evidence="2 3" key="1">
    <citation type="submission" date="2019-06" db="EMBL/GenBank/DDBJ databases">
        <title>Whole genome shotgun sequence of Streptomyces gardneri NBRC 12865.</title>
        <authorList>
            <person name="Hosoyama A."/>
            <person name="Uohara A."/>
            <person name="Ohji S."/>
            <person name="Ichikawa N."/>
        </authorList>
    </citation>
    <scope>NUCLEOTIDE SEQUENCE [LARGE SCALE GENOMIC DNA]</scope>
    <source>
        <strain evidence="2 3">NBRC 12865</strain>
    </source>
</reference>
<proteinExistence type="predicted"/>
<dbReference type="Proteomes" id="UP000315226">
    <property type="component" value="Unassembled WGS sequence"/>
</dbReference>
<evidence type="ECO:0000256" key="1">
    <source>
        <dbReference type="SAM" id="MobiDB-lite"/>
    </source>
</evidence>
<organism evidence="2 3">
    <name type="scientific">Streptomyces gardneri</name>
    <dbReference type="NCBI Taxonomy" id="66892"/>
    <lineage>
        <taxon>Bacteria</taxon>
        <taxon>Bacillati</taxon>
        <taxon>Actinomycetota</taxon>
        <taxon>Actinomycetes</taxon>
        <taxon>Kitasatosporales</taxon>
        <taxon>Streptomycetaceae</taxon>
        <taxon>Streptomyces</taxon>
    </lineage>
</organism>
<sequence>MLAWHMSIVNAPRMWRSYSFTLPHAPFCDPIDDLPEQQLRARTPPTSPQAPDSATQATTRPD</sequence>
<feature type="compositionally biased region" description="Polar residues" evidence="1">
    <location>
        <begin position="49"/>
        <end position="62"/>
    </location>
</feature>
<evidence type="ECO:0000313" key="2">
    <source>
        <dbReference type="EMBL" id="GEB57179.1"/>
    </source>
</evidence>
<accession>A0A4Y3RII1</accession>
<dbReference type="EMBL" id="BJMN01000015">
    <property type="protein sequence ID" value="GEB57179.1"/>
    <property type="molecule type" value="Genomic_DNA"/>
</dbReference>
<gene>
    <name evidence="2" type="ORF">SGA01_27840</name>
</gene>
<evidence type="ECO:0000313" key="3">
    <source>
        <dbReference type="Proteomes" id="UP000315226"/>
    </source>
</evidence>
<protein>
    <submittedName>
        <fullName evidence="2">Uncharacterized protein</fullName>
    </submittedName>
</protein>
<name>A0A4Y3RII1_9ACTN</name>
<keyword evidence="3" id="KW-1185">Reference proteome</keyword>
<feature type="region of interest" description="Disordered" evidence="1">
    <location>
        <begin position="31"/>
        <end position="62"/>
    </location>
</feature>